<dbReference type="OrthoDB" id="37881at10239"/>
<evidence type="ECO:0000313" key="1">
    <source>
        <dbReference type="EMBL" id="AID50640.1"/>
    </source>
</evidence>
<dbReference type="RefSeq" id="YP_009099249.1">
    <property type="nucleotide sequence ID" value="NC_025423.1"/>
</dbReference>
<reference evidence="1" key="1">
    <citation type="journal article" date="2014" name="Virology">
        <title>The odd one out: Bacillus ACT bacteriophage CP-51 exhibits unusual properties compared to related Spounavirinae W.Ph. and Bastille.</title>
        <authorList>
            <person name="Klumpp J."/>
            <person name="Schmuki M."/>
            <person name="Sozhamannan S."/>
            <person name="Beyer W."/>
            <person name="Fouts D.E."/>
            <person name="Bernbach V."/>
            <person name="Calendar R."/>
            <person name="Loessner M.J."/>
        </authorList>
    </citation>
    <scope>NUCLEOTIDE SEQUENCE [LARGE SCALE GENOMIC DNA]</scope>
</reference>
<protein>
    <submittedName>
        <fullName evidence="1">Uncharacterized protein</fullName>
    </submittedName>
</protein>
<dbReference type="KEGG" id="vg:22277148"/>
<dbReference type="GeneID" id="22277148"/>
<dbReference type="Proteomes" id="UP000027382">
    <property type="component" value="Segment"/>
</dbReference>
<organism evidence="1 2">
    <name type="scientific">Bacillus phage CP-51</name>
    <dbReference type="NCBI Taxonomy" id="1391188"/>
    <lineage>
        <taxon>Viruses</taxon>
        <taxon>Duplodnaviria</taxon>
        <taxon>Heunggongvirae</taxon>
        <taxon>Uroviricota</taxon>
        <taxon>Caudoviricetes</taxon>
        <taxon>Herelleviridae</taxon>
        <taxon>Spounavirinae</taxon>
        <taxon>Siminovitchvirus</taxon>
        <taxon>Siminovitchvirus CP51</taxon>
    </lineage>
</organism>
<evidence type="ECO:0000313" key="2">
    <source>
        <dbReference type="Proteomes" id="UP000027382"/>
    </source>
</evidence>
<name>A0A068EMZ8_9CAUD</name>
<dbReference type="EMBL" id="KF554508">
    <property type="protein sequence ID" value="AID50640.1"/>
    <property type="molecule type" value="Genomic_DNA"/>
</dbReference>
<keyword evidence="2" id="KW-1185">Reference proteome</keyword>
<sequence length="51" mass="6036">MKSNKEIKRPTVNDIREEMGLKRIDLGEVQLVESYADHIRNLDSKLPERRN</sequence>
<accession>A0A068EMZ8</accession>
<proteinExistence type="predicted"/>